<gene>
    <name evidence="2" type="primary">txxe 2400-yqhR</name>
    <name evidence="2" type="ORF">TXXE_13500</name>
</gene>
<protein>
    <submittedName>
        <fullName evidence="2">Uncharacterized protein yqhR</fullName>
    </submittedName>
</protein>
<dbReference type="EMBL" id="CAJRAY010000070">
    <property type="protein sequence ID" value="CAG5089885.1"/>
    <property type="molecule type" value="Genomic_DNA"/>
</dbReference>
<keyword evidence="1" id="KW-0812">Transmembrane</keyword>
<keyword evidence="1" id="KW-1133">Transmembrane helix</keyword>
<evidence type="ECO:0000313" key="2">
    <source>
        <dbReference type="EMBL" id="CAG5089885.1"/>
    </source>
</evidence>
<sequence>MSGIWHEARSRRREGGTNSWAHAASIGFYAGLIWGLIHWLCELLKFTSVHAGYWIEPFFLRKFLVSPIGHAAGIASFILFSIVAALLYRAAFIRFRGPWAGILYGTAWWAAIFAAIGPMSGMMEPLNRIGWATIWTEWSIHMLWGLFIGYSIAFEFHDSAQGEPAKAG</sequence>
<accession>A0ABM8V628</accession>
<dbReference type="Proteomes" id="UP000681526">
    <property type="component" value="Unassembled WGS sequence"/>
</dbReference>
<feature type="transmembrane region" description="Helical" evidence="1">
    <location>
        <begin position="68"/>
        <end position="88"/>
    </location>
</feature>
<organism evidence="2 3">
    <name type="scientific">Thermobacillus xylanilyticus</name>
    <dbReference type="NCBI Taxonomy" id="76633"/>
    <lineage>
        <taxon>Bacteria</taxon>
        <taxon>Bacillati</taxon>
        <taxon>Bacillota</taxon>
        <taxon>Bacilli</taxon>
        <taxon>Bacillales</taxon>
        <taxon>Paenibacillaceae</taxon>
        <taxon>Thermobacillus</taxon>
    </lineage>
</organism>
<dbReference type="RefSeq" id="WP_213485026.1">
    <property type="nucleotide sequence ID" value="NZ_CAJRAY010000070.1"/>
</dbReference>
<feature type="transmembrane region" description="Helical" evidence="1">
    <location>
        <begin position="20"/>
        <end position="40"/>
    </location>
</feature>
<comment type="caution">
    <text evidence="2">The sequence shown here is derived from an EMBL/GenBank/DDBJ whole genome shotgun (WGS) entry which is preliminary data.</text>
</comment>
<feature type="transmembrane region" description="Helical" evidence="1">
    <location>
        <begin position="138"/>
        <end position="156"/>
    </location>
</feature>
<evidence type="ECO:0000313" key="3">
    <source>
        <dbReference type="Proteomes" id="UP000681526"/>
    </source>
</evidence>
<name>A0ABM8V628_THEXY</name>
<keyword evidence="1" id="KW-0472">Membrane</keyword>
<dbReference type="InterPro" id="IPR024563">
    <property type="entry name" value="YqhR"/>
</dbReference>
<feature type="transmembrane region" description="Helical" evidence="1">
    <location>
        <begin position="100"/>
        <end position="118"/>
    </location>
</feature>
<keyword evidence="3" id="KW-1185">Reference proteome</keyword>
<evidence type="ECO:0000256" key="1">
    <source>
        <dbReference type="SAM" id="Phobius"/>
    </source>
</evidence>
<proteinExistence type="predicted"/>
<dbReference type="Pfam" id="PF11085">
    <property type="entry name" value="YqhR"/>
    <property type="match status" value="1"/>
</dbReference>
<reference evidence="2 3" key="1">
    <citation type="submission" date="2021-04" db="EMBL/GenBank/DDBJ databases">
        <authorList>
            <person name="Rakotoarivonina H."/>
        </authorList>
    </citation>
    <scope>NUCLEOTIDE SEQUENCE [LARGE SCALE GENOMIC DNA]</scope>
    <source>
        <strain evidence="2 3">XE</strain>
    </source>
</reference>